<dbReference type="AlphaFoldDB" id="A0A1H7II24"/>
<evidence type="ECO:0000313" key="2">
    <source>
        <dbReference type="EMBL" id="SEK61502.1"/>
    </source>
</evidence>
<evidence type="ECO:0000259" key="1">
    <source>
        <dbReference type="Pfam" id="PF11396"/>
    </source>
</evidence>
<dbReference type="Pfam" id="PF11396">
    <property type="entry name" value="PepSY_like"/>
    <property type="match status" value="1"/>
</dbReference>
<reference evidence="2 3" key="1">
    <citation type="submission" date="2016-10" db="EMBL/GenBank/DDBJ databases">
        <authorList>
            <person name="de Groot N.N."/>
        </authorList>
    </citation>
    <scope>NUCLEOTIDE SEQUENCE [LARGE SCALE GENOMIC DNA]</scope>
    <source>
        <strain evidence="2 3">DSM 21039</strain>
    </source>
</reference>
<protein>
    <submittedName>
        <fullName evidence="2">Putative beta-lactamase-inhibitor-like, PepSY-like</fullName>
    </submittedName>
</protein>
<accession>A0A1H7II24</accession>
<dbReference type="Gene3D" id="3.10.450.360">
    <property type="match status" value="1"/>
</dbReference>
<sequence length="150" mass="16374">MLFFCAALFTSGITFAQHKSVKKVKHTTAKVVVAPDPVKGAFEQNFAGVTDAKWSKGGSGNWTANFSKEDVKTIAEYSADGNWIATRSEYKAEQLPETVASTLKTKYPTATVKDGWKIERADVAAYYKVNIQDNGTEKSVLINEAGTITE</sequence>
<organism evidence="2 3">
    <name type="scientific">Chitinophaga rupis</name>
    <dbReference type="NCBI Taxonomy" id="573321"/>
    <lineage>
        <taxon>Bacteria</taxon>
        <taxon>Pseudomonadati</taxon>
        <taxon>Bacteroidota</taxon>
        <taxon>Chitinophagia</taxon>
        <taxon>Chitinophagales</taxon>
        <taxon>Chitinophagaceae</taxon>
        <taxon>Chitinophaga</taxon>
    </lineage>
</organism>
<feature type="domain" description="Putative beta-lactamase-inhibitor-like PepSY-like" evidence="1">
    <location>
        <begin position="65"/>
        <end position="147"/>
    </location>
</feature>
<keyword evidence="3" id="KW-1185">Reference proteome</keyword>
<dbReference type="SUPFAM" id="SSF160574">
    <property type="entry name" value="BT0923-like"/>
    <property type="match status" value="1"/>
</dbReference>
<proteinExistence type="predicted"/>
<dbReference type="InterPro" id="IPR021533">
    <property type="entry name" value="PepSY-like"/>
</dbReference>
<dbReference type="Proteomes" id="UP000198984">
    <property type="component" value="Unassembled WGS sequence"/>
</dbReference>
<gene>
    <name evidence="2" type="ORF">SAMN04488505_101547</name>
</gene>
<evidence type="ECO:0000313" key="3">
    <source>
        <dbReference type="Proteomes" id="UP000198984"/>
    </source>
</evidence>
<dbReference type="EMBL" id="FOBB01000001">
    <property type="protein sequence ID" value="SEK61502.1"/>
    <property type="molecule type" value="Genomic_DNA"/>
</dbReference>
<name>A0A1H7II24_9BACT</name>
<dbReference type="STRING" id="573321.SAMN04488505_101547"/>